<accession>A0ABN8LI53</accession>
<gene>
    <name evidence="1" type="ORF">PEVE_00033101</name>
</gene>
<keyword evidence="2" id="KW-1185">Reference proteome</keyword>
<evidence type="ECO:0000313" key="2">
    <source>
        <dbReference type="Proteomes" id="UP001159427"/>
    </source>
</evidence>
<comment type="caution">
    <text evidence="1">The sequence shown here is derived from an EMBL/GenBank/DDBJ whole genome shotgun (WGS) entry which is preliminary data.</text>
</comment>
<proteinExistence type="predicted"/>
<dbReference type="Proteomes" id="UP001159427">
    <property type="component" value="Unassembled WGS sequence"/>
</dbReference>
<evidence type="ECO:0000313" key="1">
    <source>
        <dbReference type="EMBL" id="CAH3016825.1"/>
    </source>
</evidence>
<reference evidence="1 2" key="1">
    <citation type="submission" date="2022-05" db="EMBL/GenBank/DDBJ databases">
        <authorList>
            <consortium name="Genoscope - CEA"/>
            <person name="William W."/>
        </authorList>
    </citation>
    <scope>NUCLEOTIDE SEQUENCE [LARGE SCALE GENOMIC DNA]</scope>
</reference>
<protein>
    <submittedName>
        <fullName evidence="1">Uncharacterized protein</fullName>
    </submittedName>
</protein>
<name>A0ABN8LI53_9CNID</name>
<dbReference type="EMBL" id="CALNXI010000049">
    <property type="protein sequence ID" value="CAH3016825.1"/>
    <property type="molecule type" value="Genomic_DNA"/>
</dbReference>
<sequence>MRGRGFWKLNTSFLKDEEYIKKIQSIITQTKDEYALDNTVDPNLMWEMIKMKIIETSIEFGRTNKRKMFQKQDDIEKTIKILEEQTANIDATDCQNVWSELEKKRRELETIIEYQTKGAFLRSKSRWYNEGEKNTKYFLNLKKRHCKQGTITQLKVNDKLT</sequence>
<organism evidence="1 2">
    <name type="scientific">Porites evermanni</name>
    <dbReference type="NCBI Taxonomy" id="104178"/>
    <lineage>
        <taxon>Eukaryota</taxon>
        <taxon>Metazoa</taxon>
        <taxon>Cnidaria</taxon>
        <taxon>Anthozoa</taxon>
        <taxon>Hexacorallia</taxon>
        <taxon>Scleractinia</taxon>
        <taxon>Fungiina</taxon>
        <taxon>Poritidae</taxon>
        <taxon>Porites</taxon>
    </lineage>
</organism>